<feature type="transmembrane region" description="Helical" evidence="1">
    <location>
        <begin position="30"/>
        <end position="53"/>
    </location>
</feature>
<evidence type="ECO:0000313" key="3">
    <source>
        <dbReference type="Proteomes" id="UP000287533"/>
    </source>
</evidence>
<keyword evidence="1" id="KW-0812">Transmembrane</keyword>
<accession>A0A430FEU1</accession>
<dbReference type="OrthoDB" id="9955883at2"/>
<keyword evidence="1" id="KW-1133">Transmembrane helix</keyword>
<comment type="caution">
    <text evidence="2">The sequence shown here is derived from an EMBL/GenBank/DDBJ whole genome shotgun (WGS) entry which is preliminary data.</text>
</comment>
<evidence type="ECO:0000256" key="1">
    <source>
        <dbReference type="SAM" id="Phobius"/>
    </source>
</evidence>
<name>A0A430FEU1_9BIFI</name>
<dbReference type="RefSeq" id="WP_125982054.1">
    <property type="nucleotide sequence ID" value="NZ_QXGL01000007.1"/>
</dbReference>
<organism evidence="2 3">
    <name type="scientific">Bifidobacterium goeldii</name>
    <dbReference type="NCBI Taxonomy" id="2306975"/>
    <lineage>
        <taxon>Bacteria</taxon>
        <taxon>Bacillati</taxon>
        <taxon>Actinomycetota</taxon>
        <taxon>Actinomycetes</taxon>
        <taxon>Bifidobacteriales</taxon>
        <taxon>Bifidobacteriaceae</taxon>
        <taxon>Bifidobacterium</taxon>
    </lineage>
</organism>
<dbReference type="AlphaFoldDB" id="A0A430FEU1"/>
<dbReference type="Proteomes" id="UP000287533">
    <property type="component" value="Unassembled WGS sequence"/>
</dbReference>
<sequence>MSKNQPNNYLRERARAAAPSAYSKRTPERVLMCVGALYSMIMAIFYALAYAGLIPGAQEAAQSSAGTVSALTHSGGNTALISLYVIVTIAIAVLTVIVAARDMAPGPRVRRVTGWMIFLLVFSLITVDMVALIAFGVAFGLYMTRDWSLTHPAKSGGKQR</sequence>
<evidence type="ECO:0000313" key="2">
    <source>
        <dbReference type="EMBL" id="RSX51369.1"/>
    </source>
</evidence>
<feature type="transmembrane region" description="Helical" evidence="1">
    <location>
        <begin position="112"/>
        <end position="142"/>
    </location>
</feature>
<feature type="transmembrane region" description="Helical" evidence="1">
    <location>
        <begin position="81"/>
        <end position="100"/>
    </location>
</feature>
<protein>
    <submittedName>
        <fullName evidence="2">Uncharacterized protein</fullName>
    </submittedName>
</protein>
<reference evidence="2 3" key="1">
    <citation type="submission" date="2018-09" db="EMBL/GenBank/DDBJ databases">
        <title>Characterization of the phylogenetic diversity of five novel species belonging to the genus Bifidobacterium.</title>
        <authorList>
            <person name="Lugli G.A."/>
            <person name="Duranti S."/>
            <person name="Milani C."/>
        </authorList>
    </citation>
    <scope>NUCLEOTIDE SEQUENCE [LARGE SCALE GENOMIC DNA]</scope>
    <source>
        <strain evidence="2 3">2034B</strain>
    </source>
</reference>
<dbReference type="EMBL" id="QXGL01000007">
    <property type="protein sequence ID" value="RSX51369.1"/>
    <property type="molecule type" value="Genomic_DNA"/>
</dbReference>
<gene>
    <name evidence="2" type="ORF">D2E25_1803</name>
</gene>
<proteinExistence type="predicted"/>
<keyword evidence="1" id="KW-0472">Membrane</keyword>
<keyword evidence="3" id="KW-1185">Reference proteome</keyword>